<dbReference type="Pfam" id="PF10396">
    <property type="entry name" value="TrmE_N"/>
    <property type="match status" value="1"/>
</dbReference>
<keyword evidence="7" id="KW-0479">Metal-binding</keyword>
<evidence type="ECO:0000313" key="11">
    <source>
        <dbReference type="Proteomes" id="UP000285023"/>
    </source>
</evidence>
<dbReference type="RefSeq" id="WP_119532570.1">
    <property type="nucleotide sequence ID" value="NZ_QXTF01000001.1"/>
</dbReference>
<feature type="binding site" evidence="7">
    <location>
        <begin position="227"/>
        <end position="232"/>
    </location>
    <ligand>
        <name>GTP</name>
        <dbReference type="ChEBI" id="CHEBI:37565"/>
    </ligand>
</feature>
<dbReference type="PANTHER" id="PTHR42714:SF2">
    <property type="entry name" value="TRNA MODIFICATION GTPASE GTPBP3, MITOCHONDRIAL"/>
    <property type="match status" value="1"/>
</dbReference>
<dbReference type="CDD" id="cd04164">
    <property type="entry name" value="trmE"/>
    <property type="match status" value="1"/>
</dbReference>
<feature type="domain" description="TrmE-type G" evidence="9">
    <location>
        <begin position="217"/>
        <end position="356"/>
    </location>
</feature>
<keyword evidence="4 7" id="KW-0378">Hydrolase</keyword>
<dbReference type="InterPro" id="IPR006073">
    <property type="entry name" value="GTP-bd"/>
</dbReference>
<protein>
    <recommendedName>
        <fullName evidence="7">tRNA modification GTPase MnmE</fullName>
        <ecNumber evidence="7">3.6.-.-</ecNumber>
    </recommendedName>
</protein>
<feature type="binding site" evidence="7">
    <location>
        <position position="123"/>
    </location>
    <ligand>
        <name>(6S)-5-formyl-5,6,7,8-tetrahydrofolate</name>
        <dbReference type="ChEBI" id="CHEBI:57457"/>
    </ligand>
</feature>
<reference evidence="10 11" key="1">
    <citation type="submission" date="2018-09" db="EMBL/GenBank/DDBJ databases">
        <title>Sphingomonas sp. DAC4.</title>
        <authorList>
            <person name="Seo T."/>
        </authorList>
    </citation>
    <scope>NUCLEOTIDE SEQUENCE [LARGE SCALE GENOMIC DNA]</scope>
    <source>
        <strain evidence="10 11">DAC4</strain>
    </source>
</reference>
<comment type="similarity">
    <text evidence="1 7 8">Belongs to the TRAFAC class TrmE-Era-EngA-EngB-Septin-like GTPase superfamily. TrmE GTPase family.</text>
</comment>
<dbReference type="InterPro" id="IPR005225">
    <property type="entry name" value="Small_GTP-bd"/>
</dbReference>
<feature type="binding site" evidence="7">
    <location>
        <position position="231"/>
    </location>
    <ligand>
        <name>Mg(2+)</name>
        <dbReference type="ChEBI" id="CHEBI:18420"/>
    </ligand>
</feature>
<keyword evidence="6 7" id="KW-0342">GTP-binding</keyword>
<dbReference type="Gene3D" id="3.40.50.300">
    <property type="entry name" value="P-loop containing nucleotide triphosphate hydrolases"/>
    <property type="match status" value="1"/>
</dbReference>
<dbReference type="Pfam" id="PF12631">
    <property type="entry name" value="MnmE_helical"/>
    <property type="match status" value="1"/>
</dbReference>
<dbReference type="OrthoDB" id="9805918at2"/>
<dbReference type="PANTHER" id="PTHR42714">
    <property type="entry name" value="TRNA MODIFICATION GTPASE GTPBP3"/>
    <property type="match status" value="1"/>
</dbReference>
<dbReference type="InterPro" id="IPR018948">
    <property type="entry name" value="GTP-bd_TrmE_N"/>
</dbReference>
<dbReference type="GO" id="GO:0003924">
    <property type="term" value="F:GTPase activity"/>
    <property type="evidence" value="ECO:0007669"/>
    <property type="project" value="UniProtKB-UniRule"/>
</dbReference>
<comment type="subcellular location">
    <subcellularLocation>
        <location evidence="7">Cytoplasm</location>
    </subcellularLocation>
</comment>
<evidence type="ECO:0000313" key="10">
    <source>
        <dbReference type="EMBL" id="RIX32536.1"/>
    </source>
</evidence>
<keyword evidence="11" id="KW-1185">Reference proteome</keyword>
<sequence length="429" mass="45323">MALGAGDTIVALSSGRPPAAIAVVRTSGPRASALAQQVAGSLPPARQATLRRLIDPTDGNIIDDALVIRFAGPHSATGEDVVEYQCHGGRATVDALIAVLVRESGVRLAEPGEFTRRALANGRLDLTEAEGLADLLAAETDLQRRSAMVRAGGGLRVRLDRWREQLLSLSARAEVAIDYADEEDGSLDNDLSGALGDLSTEIRMLAESPRVEPLRDGIRVVLAGPPNAGKSSLLNALVQAERAIVTPIAGTTRDVIEVPVSISGIPFVLVDTAGLHESDDEVEAIGIARARQETSSADILLWLGAAEATPVHERLIVLLPKSDIPRDEASNHALPVSSHTGQGIPELSTKLVGLALKLLPRKDEIALVRRERDLLAEASDALARAASLTDPVLVAEELRVARTAIDRIAGRAGVEDLLDTLFGRFCLGK</sequence>
<dbReference type="Proteomes" id="UP000285023">
    <property type="component" value="Unassembled WGS sequence"/>
</dbReference>
<proteinExistence type="inferred from homology"/>
<dbReference type="EC" id="3.6.-.-" evidence="7"/>
<evidence type="ECO:0000256" key="7">
    <source>
        <dbReference type="HAMAP-Rule" id="MF_00379"/>
    </source>
</evidence>
<dbReference type="EMBL" id="QXTF01000001">
    <property type="protein sequence ID" value="RIX32536.1"/>
    <property type="molecule type" value="Genomic_DNA"/>
</dbReference>
<comment type="function">
    <text evidence="7">Exhibits a very high intrinsic GTPase hydrolysis rate. Involved in the addition of a carboxymethylaminomethyl (cmnm) group at the wobble position (U34) of certain tRNAs, forming tRNA-cmnm(5)s(2)U34.</text>
</comment>
<keyword evidence="5 7" id="KW-0630">Potassium</keyword>
<feature type="binding site" evidence="7">
    <location>
        <position position="252"/>
    </location>
    <ligand>
        <name>Mg(2+)</name>
        <dbReference type="ChEBI" id="CHEBI:18420"/>
    </ligand>
</feature>
<dbReference type="InterPro" id="IPR031168">
    <property type="entry name" value="G_TrmE"/>
</dbReference>
<evidence type="ECO:0000256" key="8">
    <source>
        <dbReference type="RuleBase" id="RU003313"/>
    </source>
</evidence>
<dbReference type="FunFam" id="3.30.1360.120:FF:000007">
    <property type="entry name" value="tRNA modification GTPase GTPBP3, mitochondrial"/>
    <property type="match status" value="1"/>
</dbReference>
<feature type="binding site" evidence="7">
    <location>
        <position position="248"/>
    </location>
    <ligand>
        <name>K(+)</name>
        <dbReference type="ChEBI" id="CHEBI:29103"/>
    </ligand>
</feature>
<evidence type="ECO:0000256" key="6">
    <source>
        <dbReference type="ARBA" id="ARBA00023134"/>
    </source>
</evidence>
<evidence type="ECO:0000256" key="4">
    <source>
        <dbReference type="ARBA" id="ARBA00022801"/>
    </source>
</evidence>
<gene>
    <name evidence="7 10" type="primary">mnmE</name>
    <name evidence="7" type="synonym">trmE</name>
    <name evidence="10" type="ORF">D3M59_06290</name>
</gene>
<dbReference type="GO" id="GO:0005737">
    <property type="term" value="C:cytoplasm"/>
    <property type="evidence" value="ECO:0007669"/>
    <property type="project" value="UniProtKB-SubCell"/>
</dbReference>
<evidence type="ECO:0000256" key="3">
    <source>
        <dbReference type="ARBA" id="ARBA00022741"/>
    </source>
</evidence>
<dbReference type="GO" id="GO:0002098">
    <property type="term" value="P:tRNA wobble uridine modification"/>
    <property type="evidence" value="ECO:0007669"/>
    <property type="project" value="TreeGrafter"/>
</dbReference>
<dbReference type="HAMAP" id="MF_00379">
    <property type="entry name" value="GTPase_MnmE"/>
    <property type="match status" value="1"/>
</dbReference>
<dbReference type="Pfam" id="PF01926">
    <property type="entry name" value="MMR_HSR1"/>
    <property type="match status" value="1"/>
</dbReference>
<comment type="caution">
    <text evidence="10">The sequence shown here is derived from an EMBL/GenBank/DDBJ whole genome shotgun (WGS) entry which is preliminary data.</text>
</comment>
<name>A0A418Q3R5_9SPHN</name>
<dbReference type="NCBIfam" id="TIGR00231">
    <property type="entry name" value="small_GTP"/>
    <property type="match status" value="1"/>
</dbReference>
<keyword evidence="3 7" id="KW-0547">Nucleotide-binding</keyword>
<accession>A0A418Q3R5</accession>
<dbReference type="GO" id="GO:0005525">
    <property type="term" value="F:GTP binding"/>
    <property type="evidence" value="ECO:0007669"/>
    <property type="project" value="UniProtKB-UniRule"/>
</dbReference>
<evidence type="ECO:0000256" key="5">
    <source>
        <dbReference type="ARBA" id="ARBA00022958"/>
    </source>
</evidence>
<dbReference type="SUPFAM" id="SSF52540">
    <property type="entry name" value="P-loop containing nucleoside triphosphate hydrolases"/>
    <property type="match status" value="1"/>
</dbReference>
<feature type="binding site" evidence="7">
    <location>
        <position position="227"/>
    </location>
    <ligand>
        <name>K(+)</name>
        <dbReference type="ChEBI" id="CHEBI:29103"/>
    </ligand>
</feature>
<feature type="binding site" evidence="7">
    <location>
        <position position="251"/>
    </location>
    <ligand>
        <name>K(+)</name>
        <dbReference type="ChEBI" id="CHEBI:29103"/>
    </ligand>
</feature>
<comment type="subunit">
    <text evidence="7">Homodimer. Heterotetramer of two MnmE and two MnmG subunits.</text>
</comment>
<dbReference type="InterPro" id="IPR027417">
    <property type="entry name" value="P-loop_NTPase"/>
</dbReference>
<dbReference type="InterPro" id="IPR027266">
    <property type="entry name" value="TrmE/GcvT-like"/>
</dbReference>
<dbReference type="PROSITE" id="PS51709">
    <property type="entry name" value="G_TRME"/>
    <property type="match status" value="1"/>
</dbReference>
<keyword evidence="7" id="KW-0460">Magnesium</keyword>
<evidence type="ECO:0000256" key="2">
    <source>
        <dbReference type="ARBA" id="ARBA00022694"/>
    </source>
</evidence>
<dbReference type="NCBIfam" id="TIGR00450">
    <property type="entry name" value="mnmE_trmE_thdF"/>
    <property type="match status" value="1"/>
</dbReference>
<feature type="binding site" evidence="7">
    <location>
        <position position="246"/>
    </location>
    <ligand>
        <name>K(+)</name>
        <dbReference type="ChEBI" id="CHEBI:29103"/>
    </ligand>
</feature>
<feature type="binding site" evidence="7">
    <location>
        <position position="25"/>
    </location>
    <ligand>
        <name>(6S)-5-formyl-5,6,7,8-tetrahydrofolate</name>
        <dbReference type="ChEBI" id="CHEBI:57457"/>
    </ligand>
</feature>
<dbReference type="CDD" id="cd14858">
    <property type="entry name" value="TrmE_N"/>
    <property type="match status" value="1"/>
</dbReference>
<dbReference type="InterPro" id="IPR025867">
    <property type="entry name" value="MnmE_helical"/>
</dbReference>
<keyword evidence="2 7" id="KW-0819">tRNA processing</keyword>
<dbReference type="InterPro" id="IPR027368">
    <property type="entry name" value="MnmE_dom2"/>
</dbReference>
<dbReference type="GO" id="GO:0030488">
    <property type="term" value="P:tRNA methylation"/>
    <property type="evidence" value="ECO:0007669"/>
    <property type="project" value="TreeGrafter"/>
</dbReference>
<dbReference type="GO" id="GO:0046872">
    <property type="term" value="F:metal ion binding"/>
    <property type="evidence" value="ECO:0007669"/>
    <property type="project" value="UniProtKB-KW"/>
</dbReference>
<dbReference type="Gene3D" id="1.20.120.430">
    <property type="entry name" value="tRNA modification GTPase MnmE domain 2"/>
    <property type="match status" value="1"/>
</dbReference>
<dbReference type="Gene3D" id="3.30.1360.120">
    <property type="entry name" value="Probable tRNA modification gtpase trme, domain 1"/>
    <property type="match status" value="1"/>
</dbReference>
<feature type="binding site" evidence="7">
    <location>
        <position position="83"/>
    </location>
    <ligand>
        <name>(6S)-5-formyl-5,6,7,8-tetrahydrofolate</name>
        <dbReference type="ChEBI" id="CHEBI:57457"/>
    </ligand>
</feature>
<feature type="binding site" evidence="7">
    <location>
        <begin position="271"/>
        <end position="274"/>
    </location>
    <ligand>
        <name>GTP</name>
        <dbReference type="ChEBI" id="CHEBI:37565"/>
    </ligand>
</feature>
<evidence type="ECO:0000256" key="1">
    <source>
        <dbReference type="ARBA" id="ARBA00011043"/>
    </source>
</evidence>
<feature type="binding site" evidence="7">
    <location>
        <begin position="246"/>
        <end position="252"/>
    </location>
    <ligand>
        <name>GTP</name>
        <dbReference type="ChEBI" id="CHEBI:37565"/>
    </ligand>
</feature>
<organism evidence="10 11">
    <name type="scientific">Sphingomonas edaphi</name>
    <dbReference type="NCBI Taxonomy" id="2315689"/>
    <lineage>
        <taxon>Bacteria</taxon>
        <taxon>Pseudomonadati</taxon>
        <taxon>Pseudomonadota</taxon>
        <taxon>Alphaproteobacteria</taxon>
        <taxon>Sphingomonadales</taxon>
        <taxon>Sphingomonadaceae</taxon>
        <taxon>Sphingomonas</taxon>
    </lineage>
</organism>
<evidence type="ECO:0000259" key="9">
    <source>
        <dbReference type="PROSITE" id="PS51709"/>
    </source>
</evidence>
<dbReference type="NCBIfam" id="NF003661">
    <property type="entry name" value="PRK05291.1-3"/>
    <property type="match status" value="1"/>
</dbReference>
<comment type="caution">
    <text evidence="7">Lacks conserved residue(s) required for the propagation of feature annotation.</text>
</comment>
<comment type="cofactor">
    <cofactor evidence="7">
        <name>K(+)</name>
        <dbReference type="ChEBI" id="CHEBI:29103"/>
    </cofactor>
    <text evidence="7">Binds 1 potassium ion per subunit.</text>
</comment>
<feature type="binding site" evidence="7">
    <location>
        <position position="429"/>
    </location>
    <ligand>
        <name>(6S)-5-formyl-5,6,7,8-tetrahydrofolate</name>
        <dbReference type="ChEBI" id="CHEBI:57457"/>
    </ligand>
</feature>
<keyword evidence="7" id="KW-0963">Cytoplasm</keyword>
<dbReference type="AlphaFoldDB" id="A0A418Q3R5"/>
<dbReference type="InterPro" id="IPR004520">
    <property type="entry name" value="GTPase_MnmE"/>
</dbReference>